<dbReference type="SUPFAM" id="SSF50952">
    <property type="entry name" value="Soluble quinoprotein glucose dehydrogenase"/>
    <property type="match status" value="1"/>
</dbReference>
<name>A0ABT7PHU6_9BACT</name>
<evidence type="ECO:0000313" key="8">
    <source>
        <dbReference type="EMBL" id="MDM4016077.1"/>
    </source>
</evidence>
<dbReference type="InterPro" id="IPR013427">
    <property type="entry name" value="Haem-bd_dom_put"/>
</dbReference>
<dbReference type="Pfam" id="PF23500">
    <property type="entry name" value="DUF7133"/>
    <property type="match status" value="1"/>
</dbReference>
<keyword evidence="1 4" id="KW-0349">Heme</keyword>
<evidence type="ECO:0000313" key="9">
    <source>
        <dbReference type="Proteomes" id="UP001239462"/>
    </source>
</evidence>
<evidence type="ECO:0000256" key="1">
    <source>
        <dbReference type="ARBA" id="ARBA00022617"/>
    </source>
</evidence>
<dbReference type="InterPro" id="IPR011989">
    <property type="entry name" value="ARM-like"/>
</dbReference>
<dbReference type="InterPro" id="IPR011042">
    <property type="entry name" value="6-blade_b-propeller_TolB-like"/>
</dbReference>
<dbReference type="EMBL" id="JASZZN010000007">
    <property type="protein sequence ID" value="MDM4016077.1"/>
    <property type="molecule type" value="Genomic_DNA"/>
</dbReference>
<dbReference type="Gene3D" id="2.120.10.30">
    <property type="entry name" value="TolB, C-terminal domain"/>
    <property type="match status" value="1"/>
</dbReference>
<keyword evidence="6" id="KW-0472">Membrane</keyword>
<evidence type="ECO:0000256" key="3">
    <source>
        <dbReference type="ARBA" id="ARBA00023004"/>
    </source>
</evidence>
<feature type="region of interest" description="Disordered" evidence="5">
    <location>
        <begin position="202"/>
        <end position="271"/>
    </location>
</feature>
<evidence type="ECO:0000256" key="2">
    <source>
        <dbReference type="ARBA" id="ARBA00022723"/>
    </source>
</evidence>
<keyword evidence="3 4" id="KW-0408">Iron</keyword>
<comment type="caution">
    <text evidence="8">The sequence shown here is derived from an EMBL/GenBank/DDBJ whole genome shotgun (WGS) entry which is preliminary data.</text>
</comment>
<dbReference type="PANTHER" id="PTHR33546">
    <property type="entry name" value="LARGE, MULTIFUNCTIONAL SECRETED PROTEIN-RELATED"/>
    <property type="match status" value="1"/>
</dbReference>
<dbReference type="PROSITE" id="PS51007">
    <property type="entry name" value="CYTC"/>
    <property type="match status" value="1"/>
</dbReference>
<evidence type="ECO:0000256" key="5">
    <source>
        <dbReference type="SAM" id="MobiDB-lite"/>
    </source>
</evidence>
<dbReference type="Gene3D" id="1.25.10.10">
    <property type="entry name" value="Leucine-rich Repeat Variant"/>
    <property type="match status" value="1"/>
</dbReference>
<dbReference type="Proteomes" id="UP001239462">
    <property type="component" value="Unassembled WGS sequence"/>
</dbReference>
<feature type="domain" description="Cytochrome c" evidence="7">
    <location>
        <begin position="1207"/>
        <end position="1342"/>
    </location>
</feature>
<dbReference type="InterPro" id="IPR036909">
    <property type="entry name" value="Cyt_c-like_dom_sf"/>
</dbReference>
<sequence>MDGRQYNDHPQTTPLRFTRPTRPVFLKFAAFMKFAAFVAGLGLAFASTQGNCDDAEWIWANGSTAEQSIPRGAQCYFRKPINLKVAAEVRIEIAADDEYELFVNGHPVGRSVSSREVIQYDATEHFNVGRNIVAVRVINRNGDTAALVARVAVRPTNSDRWYTFNSDPSWKTSVRQEELWETNVFNDQLWGAAASFGTLNEVADQPAPPMKTAAAPTPPPARTSPPKATASEQPASSVLAGPTASDSVGNNSPPTETVQTETGSSESEQRERFQIQRGFGVQRILADEKIGSVLAMTFNEFGHLLVSQEGGPLLLVYDDNDDDIPETIRTYCDKVNSCQGILSLNGQVFVTGSGPEGHALYKLTDADRNGSLEKVEAIVKFTDWSGRPAKAGEHGAHGLRLGPDGMIYVAVGSHVKAIGKTGDGETYRNEYEGDLLPRYEDPSGHARGVKAPGGTIIRTNIDGSVIERVAGGLRNPYDVVFHSGGGLFVHDADMESDVDTPWYRPNAVFNVAEGGEFGWRTGWAKWPQYYLDRLPTMLDTGRGSPTGGICYEHYAFPVRFQNTLFLADWSEGRILNVRLTPRGASYAAESEVFLQGQPLNVTDLEVGPDGALYFCTGGRSTNGGVYRVIYKGDVPDRMKNLGSGIAAAIRQPQIESAWTRQKIASIKRELGDQWNQLVAGVAYSDDNPAEYRVRAMMLMQLFGPVPSEALLLELSKSNSDLVRAQAALMLGRDPGEDGEQRLIELLGDSSLPVQRAACEAMLRGKVVPDDLDALMDVISSGDRTLAYIGCKVLQTVPAEKYRQRVLESDRTREAIVGMLALVTVDHSEATALQVLERTSALMKGFLSDADFIDVLRLCQVTLHLSGVDAAKLRTLAAQVAEEFPAGESRINHEVIRLATYLKAESLADRAIAYVDSDAPYESRTLVAMCLQAMSEGWTAKQRFALLKFFEKSANRSTSGALPLYMMDVTRDFASTLSMDDLYAILEQGHVWQNAALAAIYKVERPISADVTTTLMNLDRKLRQSDEERDVERRLRTGIVALLATSEESKAGDYLRELWRDEPDRRAIIAMALSVHPDGENWDYLVRSLSLVDYEAGMEVVRALRTVEIATDDPTALRQLVLLGLKAEADGRPFKAVEQLLQHWTGMERPEGDSESPEGKSNLMQPWQQWYASVYPDRPPAVLPAADQSRWDFEELVEYLESDDGRSGDPAHGKLAFTKAKCAQCHRFGNFGEAIGPDLSGIARRFTKREIVESILYPAHVVSDQYANRKLLTLDGKVYVGMVSEQSDGKLVVRDSNNTMTVIEPDNVDQILPSNSSIMPSGLIDNLTKDEISDLMSYMGVVPAAEIAAKP</sequence>
<dbReference type="InterPro" id="IPR016024">
    <property type="entry name" value="ARM-type_fold"/>
</dbReference>
<evidence type="ECO:0000256" key="6">
    <source>
        <dbReference type="SAM" id="Phobius"/>
    </source>
</evidence>
<keyword evidence="9" id="KW-1185">Reference proteome</keyword>
<keyword evidence="6" id="KW-0812">Transmembrane</keyword>
<gene>
    <name evidence="8" type="ORF">QTN89_11585</name>
</gene>
<protein>
    <submittedName>
        <fullName evidence="8">C-type cytochrome</fullName>
    </submittedName>
</protein>
<dbReference type="Gene3D" id="1.10.760.10">
    <property type="entry name" value="Cytochrome c-like domain"/>
    <property type="match status" value="1"/>
</dbReference>
<accession>A0ABT7PHU6</accession>
<dbReference type="NCBIfam" id="TIGR02603">
    <property type="entry name" value="CxxCH_TIGR02603"/>
    <property type="match status" value="1"/>
</dbReference>
<organism evidence="8 9">
    <name type="scientific">Roseiconus lacunae</name>
    <dbReference type="NCBI Taxonomy" id="2605694"/>
    <lineage>
        <taxon>Bacteria</taxon>
        <taxon>Pseudomonadati</taxon>
        <taxon>Planctomycetota</taxon>
        <taxon>Planctomycetia</taxon>
        <taxon>Pirellulales</taxon>
        <taxon>Pirellulaceae</taxon>
        <taxon>Roseiconus</taxon>
    </lineage>
</organism>
<dbReference type="InterPro" id="IPR008979">
    <property type="entry name" value="Galactose-bd-like_sf"/>
</dbReference>
<evidence type="ECO:0000259" key="7">
    <source>
        <dbReference type="PROSITE" id="PS51007"/>
    </source>
</evidence>
<feature type="compositionally biased region" description="Polar residues" evidence="5">
    <location>
        <begin position="244"/>
        <end position="266"/>
    </location>
</feature>
<dbReference type="SUPFAM" id="SSF46626">
    <property type="entry name" value="Cytochrome c"/>
    <property type="match status" value="1"/>
</dbReference>
<reference evidence="8 9" key="1">
    <citation type="submission" date="2023-06" db="EMBL/GenBank/DDBJ databases">
        <title>Roseiconus lacunae JC819 isolated from Gulf of Mannar region, Tamil Nadu.</title>
        <authorList>
            <person name="Pk S."/>
            <person name="Ch S."/>
            <person name="Ch V.R."/>
        </authorList>
    </citation>
    <scope>NUCLEOTIDE SEQUENCE [LARGE SCALE GENOMIC DNA]</scope>
    <source>
        <strain evidence="8 9">JC819</strain>
    </source>
</reference>
<evidence type="ECO:0000256" key="4">
    <source>
        <dbReference type="PROSITE-ProRule" id="PRU00433"/>
    </source>
</evidence>
<dbReference type="RefSeq" id="WP_235034135.1">
    <property type="nucleotide sequence ID" value="NZ_JASZZN010000007.1"/>
</dbReference>
<dbReference type="InterPro" id="IPR011041">
    <property type="entry name" value="Quinoprot_gluc/sorb_DH_b-prop"/>
</dbReference>
<keyword evidence="6" id="KW-1133">Transmembrane helix</keyword>
<keyword evidence="2 4" id="KW-0479">Metal-binding</keyword>
<dbReference type="Gene3D" id="2.60.120.260">
    <property type="entry name" value="Galactose-binding domain-like"/>
    <property type="match status" value="1"/>
</dbReference>
<proteinExistence type="predicted"/>
<dbReference type="InterPro" id="IPR055557">
    <property type="entry name" value="DUF7133"/>
</dbReference>
<dbReference type="SUPFAM" id="SSF49785">
    <property type="entry name" value="Galactose-binding domain-like"/>
    <property type="match status" value="1"/>
</dbReference>
<dbReference type="Pfam" id="PF13646">
    <property type="entry name" value="HEAT_2"/>
    <property type="match status" value="1"/>
</dbReference>
<dbReference type="InterPro" id="IPR009056">
    <property type="entry name" value="Cyt_c-like_dom"/>
</dbReference>
<dbReference type="SUPFAM" id="SSF48371">
    <property type="entry name" value="ARM repeat"/>
    <property type="match status" value="1"/>
</dbReference>
<feature type="transmembrane region" description="Helical" evidence="6">
    <location>
        <begin position="24"/>
        <end position="46"/>
    </location>
</feature>
<dbReference type="PANTHER" id="PTHR33546:SF1">
    <property type="entry name" value="LARGE, MULTIFUNCTIONAL SECRETED PROTEIN"/>
    <property type="match status" value="1"/>
</dbReference>